<reference evidence="5" key="1">
    <citation type="submission" date="2018-08" db="EMBL/GenBank/DDBJ databases">
        <authorList>
            <person name="Liu Z.-W."/>
            <person name="Du Z.-J."/>
        </authorList>
    </citation>
    <scope>NUCLEOTIDE SEQUENCE [LARGE SCALE GENOMIC DNA]</scope>
    <source>
        <strain evidence="5">H4X</strain>
    </source>
</reference>
<dbReference type="Proteomes" id="UP000256708">
    <property type="component" value="Unassembled WGS sequence"/>
</dbReference>
<feature type="signal peptide" evidence="2">
    <location>
        <begin position="1"/>
        <end position="28"/>
    </location>
</feature>
<organism evidence="4 5">
    <name type="scientific">Pontibacter diazotrophicus</name>
    <dbReference type="NCBI Taxonomy" id="1400979"/>
    <lineage>
        <taxon>Bacteria</taxon>
        <taxon>Pseudomonadati</taxon>
        <taxon>Bacteroidota</taxon>
        <taxon>Cytophagia</taxon>
        <taxon>Cytophagales</taxon>
        <taxon>Hymenobacteraceae</taxon>
        <taxon>Pontibacter</taxon>
    </lineage>
</organism>
<dbReference type="EMBL" id="QRGR01000029">
    <property type="protein sequence ID" value="RDV13090.1"/>
    <property type="molecule type" value="Genomic_DNA"/>
</dbReference>
<protein>
    <recommendedName>
        <fullName evidence="3">DUF5723 domain-containing protein</fullName>
    </recommendedName>
</protein>
<feature type="region of interest" description="Disordered" evidence="1">
    <location>
        <begin position="543"/>
        <end position="571"/>
    </location>
</feature>
<comment type="caution">
    <text evidence="4">The sequence shown here is derived from an EMBL/GenBank/DDBJ whole genome shotgun (WGS) entry which is preliminary data.</text>
</comment>
<feature type="chain" id="PRO_5017764243" description="DUF5723 domain-containing protein" evidence="2">
    <location>
        <begin position="29"/>
        <end position="571"/>
    </location>
</feature>
<accession>A0A3D8L6P6</accession>
<keyword evidence="2" id="KW-0732">Signal</keyword>
<feature type="compositionally biased region" description="Polar residues" evidence="1">
    <location>
        <begin position="549"/>
        <end position="571"/>
    </location>
</feature>
<sequence length="571" mass="63636">MNVNLYSFKFVLSVVLLAKALAPDTAQAQQLGIANSNYAGTNSLYTNPSAIADSRHGFYLNLFSAEAGVTNNYLSYDAPFSLYKAFKEELEITEEYLKEDLNGKPKFVTAGVDFKGPSFMLRLSPKHSVAFTSRVRGSFQATNLSENFAQLVNLYRESGDDFEGYKSEYEDLANQMAEDNTFNFNADVYSELGLSYARVLYEKENHFLKAGLTVKRLAGGYSAHLINENAKFKLEERPEAGTDNEEYVLAIDNIKMKYGYLDEDVYWDLENMETSDIMKMLAGRNSAGRGWGTDLGFTYEFRPEPEQYRSMMDGKEVVDQEKNKYKFRVAVALMDVGGITYDNPRYVNAFEADKSDKEVRLSDFEGNEDGEDIDEGDVERYADILYESLGITDADKKTSFRSGLPTTLNVNVDYKIAPHIYANATVIHNLRREGTIGMRQSSLLALTPRFEFKKFEAAFPVALQNGYSVLTMGAMVRFMNFFVGSDNIGGAFNLGNPYGANVYMGVSLLPILKRNKKDKDKDGVSNAKDNCKKVPGTWELMGCPPSVPATGTTTSLAPDSTGTAPASQQKQ</sequence>
<keyword evidence="5" id="KW-1185">Reference proteome</keyword>
<feature type="domain" description="DUF5723" evidence="3">
    <location>
        <begin position="48"/>
        <end position="486"/>
    </location>
</feature>
<evidence type="ECO:0000313" key="5">
    <source>
        <dbReference type="Proteomes" id="UP000256708"/>
    </source>
</evidence>
<dbReference type="InterPro" id="IPR043781">
    <property type="entry name" value="DUF5723"/>
</dbReference>
<evidence type="ECO:0000256" key="2">
    <source>
        <dbReference type="SAM" id="SignalP"/>
    </source>
</evidence>
<name>A0A3D8L6P6_9BACT</name>
<dbReference type="OrthoDB" id="9805336at2"/>
<dbReference type="Pfam" id="PF18990">
    <property type="entry name" value="DUF5723"/>
    <property type="match status" value="1"/>
</dbReference>
<gene>
    <name evidence="4" type="ORF">DXT99_21595</name>
</gene>
<evidence type="ECO:0000259" key="3">
    <source>
        <dbReference type="Pfam" id="PF18990"/>
    </source>
</evidence>
<evidence type="ECO:0000313" key="4">
    <source>
        <dbReference type="EMBL" id="RDV13090.1"/>
    </source>
</evidence>
<evidence type="ECO:0000256" key="1">
    <source>
        <dbReference type="SAM" id="MobiDB-lite"/>
    </source>
</evidence>
<dbReference type="RefSeq" id="WP_115567666.1">
    <property type="nucleotide sequence ID" value="NZ_QRGR01000029.1"/>
</dbReference>
<dbReference type="AlphaFoldDB" id="A0A3D8L6P6"/>
<proteinExistence type="predicted"/>